<evidence type="ECO:0000313" key="2">
    <source>
        <dbReference type="Proteomes" id="UP000001784"/>
    </source>
</evidence>
<dbReference type="EMBL" id="CP000478">
    <property type="protein sequence ID" value="ABK15983.1"/>
    <property type="molecule type" value="Genomic_DNA"/>
</dbReference>
<protein>
    <recommendedName>
        <fullName evidence="3">ATPase P</fullName>
    </recommendedName>
</protein>
<proteinExistence type="predicted"/>
<evidence type="ECO:0000313" key="1">
    <source>
        <dbReference type="EMBL" id="ABK15983.1"/>
    </source>
</evidence>
<accession>A0LEY1</accession>
<dbReference type="InterPro" id="IPR023214">
    <property type="entry name" value="HAD_sf"/>
</dbReference>
<dbReference type="SUPFAM" id="SSF56784">
    <property type="entry name" value="HAD-like"/>
    <property type="match status" value="1"/>
</dbReference>
<name>A0LEY1_SYNFM</name>
<reference evidence="1 2" key="1">
    <citation type="submission" date="2006-10" db="EMBL/GenBank/DDBJ databases">
        <title>Complete sequence of Syntrophobacter fumaroxidans MPOB.</title>
        <authorList>
            <consortium name="US DOE Joint Genome Institute"/>
            <person name="Copeland A."/>
            <person name="Lucas S."/>
            <person name="Lapidus A."/>
            <person name="Barry K."/>
            <person name="Detter J.C."/>
            <person name="Glavina del Rio T."/>
            <person name="Hammon N."/>
            <person name="Israni S."/>
            <person name="Pitluck S."/>
            <person name="Goltsman E.G."/>
            <person name="Martinez M."/>
            <person name="Schmutz J."/>
            <person name="Larimer F."/>
            <person name="Land M."/>
            <person name="Hauser L."/>
            <person name="Kyrpides N."/>
            <person name="Kim E."/>
            <person name="Boone D.R."/>
            <person name="Brockman F."/>
            <person name="Culley D."/>
            <person name="Ferry J."/>
            <person name="Gunsalus R."/>
            <person name="McInerney M.J."/>
            <person name="Morrison M."/>
            <person name="Plugge C."/>
            <person name="Rohlin L."/>
            <person name="Scholten J."/>
            <person name="Sieber J."/>
            <person name="Stams A.J.M."/>
            <person name="Worm P."/>
            <person name="Henstra A.M."/>
            <person name="Richardson P."/>
        </authorList>
    </citation>
    <scope>NUCLEOTIDE SEQUENCE [LARGE SCALE GENOMIC DNA]</scope>
    <source>
        <strain evidence="2">DSM 10017 / MPOB</strain>
    </source>
</reference>
<dbReference type="HOGENOM" id="CLU_142246_0_0_7"/>
<gene>
    <name evidence="1" type="ordered locus">Sfum_0282</name>
</gene>
<dbReference type="InParanoid" id="A0LEY1"/>
<dbReference type="AlphaFoldDB" id="A0LEY1"/>
<organism evidence="1 2">
    <name type="scientific">Syntrophobacter fumaroxidans (strain DSM 10017 / MPOB)</name>
    <dbReference type="NCBI Taxonomy" id="335543"/>
    <lineage>
        <taxon>Bacteria</taxon>
        <taxon>Pseudomonadati</taxon>
        <taxon>Thermodesulfobacteriota</taxon>
        <taxon>Syntrophobacteria</taxon>
        <taxon>Syntrophobacterales</taxon>
        <taxon>Syntrophobacteraceae</taxon>
        <taxon>Syntrophobacter</taxon>
    </lineage>
</organism>
<sequence length="156" mass="16594">MLKIEIPGCEPLHLSDLVLDYNGTIAASGRLIDGVKERLEVLSQSLDIHVLTADTFGSVRSELSEAVCRLYVIPPGNQAQAKVDYVRRLGCEGVVCVGNGRNDTLMLGEAALGIAVIQSEGAFSRAVLSADVVTTDILDALDLVIHPLRLAATLRA</sequence>
<dbReference type="InterPro" id="IPR036412">
    <property type="entry name" value="HAD-like_sf"/>
</dbReference>
<evidence type="ECO:0008006" key="3">
    <source>
        <dbReference type="Google" id="ProtNLM"/>
    </source>
</evidence>
<dbReference type="STRING" id="335543.Sfum_0282"/>
<dbReference type="Proteomes" id="UP000001784">
    <property type="component" value="Chromosome"/>
</dbReference>
<dbReference type="RefSeq" id="WP_011697156.1">
    <property type="nucleotide sequence ID" value="NC_008554.1"/>
</dbReference>
<keyword evidence="2" id="KW-1185">Reference proteome</keyword>
<dbReference type="OrthoDB" id="159409at2"/>
<dbReference type="KEGG" id="sfu:Sfum_0282"/>
<dbReference type="Gene3D" id="3.40.50.1000">
    <property type="entry name" value="HAD superfamily/HAD-like"/>
    <property type="match status" value="1"/>
</dbReference>
<dbReference type="eggNOG" id="COG4087">
    <property type="taxonomic scope" value="Bacteria"/>
</dbReference>